<dbReference type="PANTHER" id="PTHR43861:SF1">
    <property type="entry name" value="TRANS-ACONITATE 2-METHYLTRANSFERASE"/>
    <property type="match status" value="1"/>
</dbReference>
<dbReference type="AlphaFoldDB" id="A0A0U9H843"/>
<reference evidence="2 3" key="2">
    <citation type="journal article" date="2016" name="Genome Announc.">
        <title>Draft Genome Sequence of Oceanobacillus picturae Heshi-B3, Isolated from Fermented Rice Bran in a Traditional Japanese Seafood Dish.</title>
        <authorList>
            <person name="Akuzawa S."/>
            <person name="Nagaoka J."/>
            <person name="Kanekatsu M."/>
            <person name="Kanesaki Y."/>
            <person name="Suzuki T."/>
        </authorList>
    </citation>
    <scope>NUCLEOTIDE SEQUENCE [LARGE SCALE GENOMIC DNA]</scope>
    <source>
        <strain evidence="2 3">Heshi-B3</strain>
    </source>
</reference>
<dbReference type="CDD" id="cd02440">
    <property type="entry name" value="AdoMet_MTases"/>
    <property type="match status" value="1"/>
</dbReference>
<name>A0A0U9H843_9BACI</name>
<dbReference type="PANTHER" id="PTHR43861">
    <property type="entry name" value="TRANS-ACONITATE 2-METHYLTRANSFERASE-RELATED"/>
    <property type="match status" value="1"/>
</dbReference>
<reference evidence="3" key="1">
    <citation type="submission" date="2015-07" db="EMBL/GenBank/DDBJ databases">
        <title>Draft Genome Sequence of Oceanobacillus picturae Heshi-B3 that Was Isolated from Fermented Rice Bran with Aging Salted Mackerel, Which Was Named Heshiko as Traditional Fermented Seafood in Japan.</title>
        <authorList>
            <person name="Akuzawa S."/>
            <person name="Nakagawa J."/>
            <person name="Kanekatsu T."/>
            <person name="Kanesaki Y."/>
            <person name="Suzuki T."/>
        </authorList>
    </citation>
    <scope>NUCLEOTIDE SEQUENCE [LARGE SCALE GENOMIC DNA]</scope>
    <source>
        <strain evidence="3">Heshi-B3</strain>
    </source>
</reference>
<evidence type="ECO:0000313" key="3">
    <source>
        <dbReference type="Proteomes" id="UP000052946"/>
    </source>
</evidence>
<keyword evidence="2" id="KW-0489">Methyltransferase</keyword>
<dbReference type="EMBL" id="BBXV01000004">
    <property type="protein sequence ID" value="GAQ16308.1"/>
    <property type="molecule type" value="Genomic_DNA"/>
</dbReference>
<dbReference type="GO" id="GO:0032259">
    <property type="term" value="P:methylation"/>
    <property type="evidence" value="ECO:0007669"/>
    <property type="project" value="UniProtKB-KW"/>
</dbReference>
<keyword evidence="2" id="KW-0808">Transferase</keyword>
<dbReference type="GO" id="GO:0008168">
    <property type="term" value="F:methyltransferase activity"/>
    <property type="evidence" value="ECO:0007669"/>
    <property type="project" value="UniProtKB-KW"/>
</dbReference>
<sequence>MSEREELIRDSKLRWEKNAEHWDDYMGEESNRFHRELIRPSTEKLLKVKEGQTILDIACGNGNFSRRLAQLGAKVVALDYSSKMVERAKKRSKEYLGQIEYRVLDATSYEDLNELGHKKYDNAVANMALMDIADITPLIESLHKMLKPNGAFVFSITHPSFQTPGVRTIHESEDINGEIVSRNSIQLFKYLSPQAYEAIGIKGQDTPHYMFHRPMAYYTTLFFKAGFVLDGLEEPSFKKEKGESQFEWNEIPPVAIFRFRKV</sequence>
<dbReference type="RefSeq" id="WP_058949144.1">
    <property type="nucleotide sequence ID" value="NZ_BBXV01000004.1"/>
</dbReference>
<protein>
    <submittedName>
        <fullName evidence="2">3-demethylubiquinone-9 3-methyltransferase</fullName>
    </submittedName>
</protein>
<evidence type="ECO:0000259" key="1">
    <source>
        <dbReference type="Pfam" id="PF13847"/>
    </source>
</evidence>
<comment type="caution">
    <text evidence="2">The sequence shown here is derived from an EMBL/GenBank/DDBJ whole genome shotgun (WGS) entry which is preliminary data.</text>
</comment>
<evidence type="ECO:0000313" key="2">
    <source>
        <dbReference type="EMBL" id="GAQ16308.1"/>
    </source>
</evidence>
<dbReference type="InterPro" id="IPR029063">
    <property type="entry name" value="SAM-dependent_MTases_sf"/>
</dbReference>
<accession>A0A0U9H843</accession>
<proteinExistence type="predicted"/>
<dbReference type="InterPro" id="IPR025714">
    <property type="entry name" value="Methyltranfer_dom"/>
</dbReference>
<gene>
    <name evidence="2" type="ORF">OPHB3_0224</name>
</gene>
<dbReference type="Proteomes" id="UP000052946">
    <property type="component" value="Unassembled WGS sequence"/>
</dbReference>
<keyword evidence="2" id="KW-0830">Ubiquinone</keyword>
<dbReference type="Pfam" id="PF13847">
    <property type="entry name" value="Methyltransf_31"/>
    <property type="match status" value="1"/>
</dbReference>
<dbReference type="Gene3D" id="3.40.50.150">
    <property type="entry name" value="Vaccinia Virus protein VP39"/>
    <property type="match status" value="1"/>
</dbReference>
<feature type="domain" description="Methyltransferase" evidence="1">
    <location>
        <begin position="49"/>
        <end position="180"/>
    </location>
</feature>
<organism evidence="2 3">
    <name type="scientific">Oceanobacillus picturae</name>
    <dbReference type="NCBI Taxonomy" id="171693"/>
    <lineage>
        <taxon>Bacteria</taxon>
        <taxon>Bacillati</taxon>
        <taxon>Bacillota</taxon>
        <taxon>Bacilli</taxon>
        <taxon>Bacillales</taxon>
        <taxon>Bacillaceae</taxon>
        <taxon>Oceanobacillus</taxon>
    </lineage>
</organism>
<dbReference type="SUPFAM" id="SSF53335">
    <property type="entry name" value="S-adenosyl-L-methionine-dependent methyltransferases"/>
    <property type="match status" value="1"/>
</dbReference>